<dbReference type="EMBL" id="HE580267">
    <property type="protein sequence ID" value="CCD22798.1"/>
    <property type="molecule type" value="Genomic_DNA"/>
</dbReference>
<feature type="compositionally biased region" description="Low complexity" evidence="2">
    <location>
        <begin position="61"/>
        <end position="78"/>
    </location>
</feature>
<evidence type="ECO:0000259" key="3">
    <source>
        <dbReference type="PROSITE" id="PS50157"/>
    </source>
</evidence>
<dbReference type="InterPro" id="IPR013087">
    <property type="entry name" value="Znf_C2H2_type"/>
</dbReference>
<dbReference type="KEGG" id="ndi:NDAI_0A06440"/>
<dbReference type="AlphaFoldDB" id="G0W4R0"/>
<keyword evidence="1" id="KW-0862">Zinc</keyword>
<feature type="region of interest" description="Disordered" evidence="2">
    <location>
        <begin position="509"/>
        <end position="528"/>
    </location>
</feature>
<dbReference type="HOGENOM" id="CLU_434172_0_0_1"/>
<proteinExistence type="predicted"/>
<evidence type="ECO:0000256" key="2">
    <source>
        <dbReference type="SAM" id="MobiDB-lite"/>
    </source>
</evidence>
<reference evidence="4 5" key="1">
    <citation type="journal article" date="2011" name="Proc. Natl. Acad. Sci. U.S.A.">
        <title>Evolutionary erosion of yeast sex chromosomes by mating-type switching accidents.</title>
        <authorList>
            <person name="Gordon J.L."/>
            <person name="Armisen D."/>
            <person name="Proux-Wera E."/>
            <person name="Oheigeartaigh S.S."/>
            <person name="Byrne K.P."/>
            <person name="Wolfe K.H."/>
        </authorList>
    </citation>
    <scope>NUCLEOTIDE SEQUENCE [LARGE SCALE GENOMIC DNA]</scope>
    <source>
        <strain evidence="5">ATCC 10597 / BCRC 20456 / CBS 421 / NBRC 0211 / NRRL Y-12639</strain>
    </source>
</reference>
<evidence type="ECO:0000256" key="1">
    <source>
        <dbReference type="PROSITE-ProRule" id="PRU00042"/>
    </source>
</evidence>
<dbReference type="Gene3D" id="3.30.160.60">
    <property type="entry name" value="Classic Zinc Finger"/>
    <property type="match status" value="1"/>
</dbReference>
<dbReference type="eggNOG" id="ENOG502RBAK">
    <property type="taxonomic scope" value="Eukaryota"/>
</dbReference>
<feature type="domain" description="C2H2-type" evidence="3">
    <location>
        <begin position="536"/>
        <end position="572"/>
    </location>
</feature>
<evidence type="ECO:0000313" key="5">
    <source>
        <dbReference type="Proteomes" id="UP000000689"/>
    </source>
</evidence>
<sequence length="630" mass="69820">MATTELYLKRTLTDVLEDELYHLTPTSNIYQTHPTHPCYLHSDPNHIPLHDRLSNNQLYLSSSSSSSSPQVSSSSSSSGLDQLNELNWDHDENFLNVSLQDLNIFNKYADPSLTTTTTPTSSSPSSNKVISFSCPNAIKDKFTNIDINKLKSIHLKRTKNQKRKALVSTMNGNGRVNHMKKINGIINKTNKNKISTNTLSPPLSTSTSTASIEPVINTINMESIEKIPMTSSTSSSSSLIPLNVMLYGNGTTTASSLTLPNMDLNDINSTIKAELIDEFPLDTQEAMNMENTPTSNNNMIISQDHGDNNNLFADSMDSKLEWLPQIQNNSLDAKSIIFDNEIKAQQQQQGTNNIDDLSDIEDNNDIFDNMEYPLTTTTTTTTAELTTRAPEINAGSFGNFNDFSSPSSLPNSPPSSSCSSPSSPSIVETILNGTQIQSQDILLEKVSQKASKTNLKLKMKSKTSKPRAKKCDNLSKDMCDKLKASIEHQLENKSITSLQEQSSSTRIIDADIGPTNTSNVTKNDDTNMNNTMGETYTCRIINLTTNEPCSAQFSRSYDLTRHQNTIHASKKTVFRCSECIKLLGSNGFEKTFSRLDALTRHIKSKHENLNTFERRQVTKFAKENIGYVLG</sequence>
<gene>
    <name evidence="4" type="primary">NDAI0A06440</name>
    <name evidence="4" type="ordered locus">NDAI_0A06440</name>
</gene>
<dbReference type="GO" id="GO:0008270">
    <property type="term" value="F:zinc ion binding"/>
    <property type="evidence" value="ECO:0007669"/>
    <property type="project" value="UniProtKB-KW"/>
</dbReference>
<dbReference type="GeneID" id="11493571"/>
<evidence type="ECO:0000313" key="4">
    <source>
        <dbReference type="EMBL" id="CCD22798.1"/>
    </source>
</evidence>
<dbReference type="OMA" id="KYADPSL"/>
<feature type="compositionally biased region" description="Low complexity" evidence="2">
    <location>
        <begin position="404"/>
        <end position="425"/>
    </location>
</feature>
<dbReference type="PROSITE" id="PS50157">
    <property type="entry name" value="ZINC_FINGER_C2H2_2"/>
    <property type="match status" value="1"/>
</dbReference>
<keyword evidence="5" id="KW-1185">Reference proteome</keyword>
<feature type="region of interest" description="Disordered" evidence="2">
    <location>
        <begin position="59"/>
        <end position="80"/>
    </location>
</feature>
<keyword evidence="1" id="KW-0863">Zinc-finger</keyword>
<dbReference type="RefSeq" id="XP_003668041.1">
    <property type="nucleotide sequence ID" value="XM_003667993.1"/>
</dbReference>
<protein>
    <recommendedName>
        <fullName evidence="3">C2H2-type domain-containing protein</fullName>
    </recommendedName>
</protein>
<dbReference type="Proteomes" id="UP000000689">
    <property type="component" value="Chromosome 1"/>
</dbReference>
<dbReference type="OrthoDB" id="7295497at2759"/>
<name>G0W4R0_NAUDC</name>
<feature type="region of interest" description="Disordered" evidence="2">
    <location>
        <begin position="394"/>
        <end position="425"/>
    </location>
</feature>
<accession>G0W4R0</accession>
<keyword evidence="1" id="KW-0479">Metal-binding</keyword>
<organism evidence="4 5">
    <name type="scientific">Naumovozyma dairenensis (strain ATCC 10597 / BCRC 20456 / CBS 421 / NBRC 0211 / NRRL Y-12639)</name>
    <name type="common">Saccharomyces dairenensis</name>
    <dbReference type="NCBI Taxonomy" id="1071378"/>
    <lineage>
        <taxon>Eukaryota</taxon>
        <taxon>Fungi</taxon>
        <taxon>Dikarya</taxon>
        <taxon>Ascomycota</taxon>
        <taxon>Saccharomycotina</taxon>
        <taxon>Saccharomycetes</taxon>
        <taxon>Saccharomycetales</taxon>
        <taxon>Saccharomycetaceae</taxon>
        <taxon>Naumovozyma</taxon>
    </lineage>
</organism>